<dbReference type="InterPro" id="IPR051534">
    <property type="entry name" value="CBASS_pafABC_assoc_protein"/>
</dbReference>
<dbReference type="KEGG" id="tio:INP52_09780"/>
<sequence>MSRSASAVGRPGALDEAREVVALVASLSESGDALTVGAVASRLAVSPARAEKLIELVCTAATSDEVPLPLVSEDGGREVTLHLVAEGLRGRRLRLTRSETIALVAALKRLNVEENDPLFRRLSDSLAQEGLDPELVERRLGSPLDQGVSQALSVCALARVRREELGFGYRRVGEKTEEERRVAPRALRHEEGSWYLDALDLDRQGERTFRVDRMARARCLGPVQAGSSEEKSRRRFVDVTFSDERYLQLLPWHDLEARGTDAKGHVHATLPYYGGAWLPRMLVACAGTAMTDDAEVNAAARAYASGQLPSPRA</sequence>
<dbReference type="PANTHER" id="PTHR34580:SF3">
    <property type="entry name" value="PROTEIN PAFB"/>
    <property type="match status" value="1"/>
</dbReference>
<protein>
    <submittedName>
        <fullName evidence="2">WYL domain-containing protein</fullName>
    </submittedName>
</protein>
<dbReference type="PROSITE" id="PS52050">
    <property type="entry name" value="WYL"/>
    <property type="match status" value="1"/>
</dbReference>
<dbReference type="AlphaFoldDB" id="A0A7S7RUI1"/>
<name>A0A7S7RUI1_9ACTN</name>
<reference evidence="2 3" key="1">
    <citation type="submission" date="2020-10" db="EMBL/GenBank/DDBJ databases">
        <title>Olsenella immobilis sp.nov., isolated from the mud in a fermentation cellar used for the production of Chinese strong-flavoured liquor.</title>
        <authorList>
            <person name="Lu L."/>
        </authorList>
    </citation>
    <scope>NUCLEOTIDE SEQUENCE [LARGE SCALE GENOMIC DNA]</scope>
    <source>
        <strain evidence="2 3">LZLJ-2</strain>
    </source>
</reference>
<dbReference type="PANTHER" id="PTHR34580">
    <property type="match status" value="1"/>
</dbReference>
<dbReference type="RefSeq" id="WP_194371290.1">
    <property type="nucleotide sequence ID" value="NZ_CP063767.1"/>
</dbReference>
<feature type="domain" description="WYL" evidence="1">
    <location>
        <begin position="151"/>
        <end position="218"/>
    </location>
</feature>
<evidence type="ECO:0000313" key="2">
    <source>
        <dbReference type="EMBL" id="QOY60645.1"/>
    </source>
</evidence>
<dbReference type="Proteomes" id="UP000593735">
    <property type="component" value="Chromosome"/>
</dbReference>
<evidence type="ECO:0000259" key="1">
    <source>
        <dbReference type="Pfam" id="PF13280"/>
    </source>
</evidence>
<dbReference type="EMBL" id="CP063767">
    <property type="protein sequence ID" value="QOY60645.1"/>
    <property type="molecule type" value="Genomic_DNA"/>
</dbReference>
<proteinExistence type="predicted"/>
<dbReference type="Pfam" id="PF13280">
    <property type="entry name" value="WYL"/>
    <property type="match status" value="1"/>
</dbReference>
<organism evidence="2 3">
    <name type="scientific">Thermophilibacter immobilis</name>
    <dbReference type="NCBI Taxonomy" id="2779519"/>
    <lineage>
        <taxon>Bacteria</taxon>
        <taxon>Bacillati</taxon>
        <taxon>Actinomycetota</taxon>
        <taxon>Coriobacteriia</taxon>
        <taxon>Coriobacteriales</taxon>
        <taxon>Atopobiaceae</taxon>
        <taxon>Thermophilibacter</taxon>
    </lineage>
</organism>
<gene>
    <name evidence="2" type="ORF">INP52_09780</name>
</gene>
<evidence type="ECO:0000313" key="3">
    <source>
        <dbReference type="Proteomes" id="UP000593735"/>
    </source>
</evidence>
<keyword evidence="3" id="KW-1185">Reference proteome</keyword>
<dbReference type="InterPro" id="IPR026881">
    <property type="entry name" value="WYL_dom"/>
</dbReference>
<accession>A0A7S7RUI1</accession>